<sequence>MFAINPDRCGWKSTSEIVRGLQQSQSGDGPSEIQVIPAPELDPLAPRLKLALPQIFPDKRLASGYFTNGARLKQVSQAAYEAVTRATQTRIRNSAAHQLPHVHVDLTGEQPTVPLTINAEKDLVYLHHPVSGPGVWGAMRRIHRRWPVPGDDEDDDEVSLRIASNPDQSKNIQHILLPFHADEYRRICVGCHKLEHHYEQMRHLARNRVRDRDDRARGAGRWAGRPGVKPACKMCRRVQQQLQASGEDADEAAVRERLLRERMLAMLPEVRLDCEAADYHLDVILAAYPAPGTENDDDDTVSICSADIDADDDFGWYNNSRELLVVDTIPFPKHGHSGAAVPAWYLDLPGPSVPSSGEESSLSPSHESTSLDEEPSPSEESSSQVEPSAPPSSPPSPPPTHFHPDSSNDTPTPKHLTHPQCTQSFILSLSAPQLPFYFKQAQSLHLVDYDLTLRPDITTLPSEGRRWYSGSGGVFVEVLDVADGRWVSERDVLDGDSGLEGGWADAVGDGEGEDVDGEGEGAEDLEEVEELEEGEIVEEKKKEKKELDPVGVVEYVRWLRAWWGDLLSAERNEGVARKIEVGVVAYLALDEAGRVSFEERARKRVWGGE</sequence>
<comment type="caution">
    <text evidence="2">The sequence shown here is derived from an EMBL/GenBank/DDBJ whole genome shotgun (WGS) entry which is preliminary data.</text>
</comment>
<dbReference type="Proteomes" id="UP001303115">
    <property type="component" value="Unassembled WGS sequence"/>
</dbReference>
<evidence type="ECO:0000313" key="2">
    <source>
        <dbReference type="EMBL" id="KAK4043894.1"/>
    </source>
</evidence>
<reference evidence="3" key="1">
    <citation type="journal article" date="2023" name="Mol. Phylogenet. Evol.">
        <title>Genome-scale phylogeny and comparative genomics of the fungal order Sordariales.</title>
        <authorList>
            <person name="Hensen N."/>
            <person name="Bonometti L."/>
            <person name="Westerberg I."/>
            <person name="Brannstrom I.O."/>
            <person name="Guillou S."/>
            <person name="Cros-Aarteil S."/>
            <person name="Calhoun S."/>
            <person name="Haridas S."/>
            <person name="Kuo A."/>
            <person name="Mondo S."/>
            <person name="Pangilinan J."/>
            <person name="Riley R."/>
            <person name="LaButti K."/>
            <person name="Andreopoulos B."/>
            <person name="Lipzen A."/>
            <person name="Chen C."/>
            <person name="Yan M."/>
            <person name="Daum C."/>
            <person name="Ng V."/>
            <person name="Clum A."/>
            <person name="Steindorff A."/>
            <person name="Ohm R.A."/>
            <person name="Martin F."/>
            <person name="Silar P."/>
            <person name="Natvig D.O."/>
            <person name="Lalanne C."/>
            <person name="Gautier V."/>
            <person name="Ament-Velasquez S.L."/>
            <person name="Kruys A."/>
            <person name="Hutchinson M.I."/>
            <person name="Powell A.J."/>
            <person name="Barry K."/>
            <person name="Miller A.N."/>
            <person name="Grigoriev I.V."/>
            <person name="Debuchy R."/>
            <person name="Gladieux P."/>
            <person name="Hiltunen Thoren M."/>
            <person name="Johannesson H."/>
        </authorList>
    </citation>
    <scope>NUCLEOTIDE SEQUENCE [LARGE SCALE GENOMIC DNA]</scope>
    <source>
        <strain evidence="3">CBS 284.82</strain>
    </source>
</reference>
<feature type="compositionally biased region" description="Pro residues" evidence="1">
    <location>
        <begin position="388"/>
        <end position="401"/>
    </location>
</feature>
<accession>A0AAN6SUS4</accession>
<evidence type="ECO:0000256" key="1">
    <source>
        <dbReference type="SAM" id="MobiDB-lite"/>
    </source>
</evidence>
<gene>
    <name evidence="2" type="ORF">C8A01DRAFT_31992</name>
</gene>
<proteinExistence type="predicted"/>
<feature type="region of interest" description="Disordered" evidence="1">
    <location>
        <begin position="352"/>
        <end position="418"/>
    </location>
</feature>
<keyword evidence="3" id="KW-1185">Reference proteome</keyword>
<evidence type="ECO:0000313" key="3">
    <source>
        <dbReference type="Proteomes" id="UP001303115"/>
    </source>
</evidence>
<name>A0AAN6SUS4_9PEZI</name>
<feature type="compositionally biased region" description="Low complexity" evidence="1">
    <location>
        <begin position="378"/>
        <end position="387"/>
    </location>
</feature>
<dbReference type="AlphaFoldDB" id="A0AAN6SUS4"/>
<organism evidence="2 3">
    <name type="scientific">Parachaetomium inaequale</name>
    <dbReference type="NCBI Taxonomy" id="2588326"/>
    <lineage>
        <taxon>Eukaryota</taxon>
        <taxon>Fungi</taxon>
        <taxon>Dikarya</taxon>
        <taxon>Ascomycota</taxon>
        <taxon>Pezizomycotina</taxon>
        <taxon>Sordariomycetes</taxon>
        <taxon>Sordariomycetidae</taxon>
        <taxon>Sordariales</taxon>
        <taxon>Chaetomiaceae</taxon>
        <taxon>Parachaetomium</taxon>
    </lineage>
</organism>
<feature type="compositionally biased region" description="Low complexity" evidence="1">
    <location>
        <begin position="352"/>
        <end position="368"/>
    </location>
</feature>
<protein>
    <submittedName>
        <fullName evidence="2">Uncharacterized protein</fullName>
    </submittedName>
</protein>
<dbReference type="EMBL" id="MU854323">
    <property type="protein sequence ID" value="KAK4043894.1"/>
    <property type="molecule type" value="Genomic_DNA"/>
</dbReference>